<dbReference type="AlphaFoldDB" id="A0A655UXN9"/>
<organism evidence="1 2">
    <name type="scientific">Vibrio cholerae</name>
    <dbReference type="NCBI Taxonomy" id="666"/>
    <lineage>
        <taxon>Bacteria</taxon>
        <taxon>Pseudomonadati</taxon>
        <taxon>Pseudomonadota</taxon>
        <taxon>Gammaproteobacteria</taxon>
        <taxon>Vibrionales</taxon>
        <taxon>Vibrionaceae</taxon>
        <taxon>Vibrio</taxon>
    </lineage>
</organism>
<name>A0A655UXN9_VIBCL</name>
<proteinExistence type="predicted"/>
<protein>
    <submittedName>
        <fullName evidence="1">Uncharacterized protein</fullName>
    </submittedName>
</protein>
<evidence type="ECO:0000313" key="2">
    <source>
        <dbReference type="Proteomes" id="UP000044806"/>
    </source>
</evidence>
<dbReference type="EMBL" id="CWOW01000006">
    <property type="protein sequence ID" value="CSA41138.1"/>
    <property type="molecule type" value="Genomic_DNA"/>
</dbReference>
<accession>A0A655UXN9</accession>
<reference evidence="1 2" key="1">
    <citation type="submission" date="2015-07" db="EMBL/GenBank/DDBJ databases">
        <authorList>
            <consortium name="Pathogen Informatics"/>
        </authorList>
    </citation>
    <scope>NUCLEOTIDE SEQUENCE [LARGE SCALE GENOMIC DNA]</scope>
    <source>
        <strain evidence="1 2">A51</strain>
    </source>
</reference>
<dbReference type="Proteomes" id="UP000044806">
    <property type="component" value="Unassembled WGS sequence"/>
</dbReference>
<evidence type="ECO:0000313" key="1">
    <source>
        <dbReference type="EMBL" id="CSA41138.1"/>
    </source>
</evidence>
<sequence>MVNVGDNRKVTNVLHRFGMTKLLNNKDIEKPRWRLFIQVGRFYPISLGFAS</sequence>
<gene>
    <name evidence="1" type="ORF">ERS013165_01526</name>
</gene>